<evidence type="ECO:0000313" key="2">
    <source>
        <dbReference type="EMBL" id="JAD88904.1"/>
    </source>
</evidence>
<organism evidence="2">
    <name type="scientific">Arundo donax</name>
    <name type="common">Giant reed</name>
    <name type="synonym">Donax arundinaceus</name>
    <dbReference type="NCBI Taxonomy" id="35708"/>
    <lineage>
        <taxon>Eukaryota</taxon>
        <taxon>Viridiplantae</taxon>
        <taxon>Streptophyta</taxon>
        <taxon>Embryophyta</taxon>
        <taxon>Tracheophyta</taxon>
        <taxon>Spermatophyta</taxon>
        <taxon>Magnoliopsida</taxon>
        <taxon>Liliopsida</taxon>
        <taxon>Poales</taxon>
        <taxon>Poaceae</taxon>
        <taxon>PACMAD clade</taxon>
        <taxon>Arundinoideae</taxon>
        <taxon>Arundineae</taxon>
        <taxon>Arundo</taxon>
    </lineage>
</organism>
<protein>
    <submittedName>
        <fullName evidence="2">Uncharacterized protein</fullName>
    </submittedName>
</protein>
<feature type="region of interest" description="Disordered" evidence="1">
    <location>
        <begin position="140"/>
        <end position="249"/>
    </location>
</feature>
<accession>A0A0A9DJY3</accession>
<reference evidence="2" key="1">
    <citation type="submission" date="2014-09" db="EMBL/GenBank/DDBJ databases">
        <authorList>
            <person name="Magalhaes I.L.F."/>
            <person name="Oliveira U."/>
            <person name="Santos F.R."/>
            <person name="Vidigal T.H.D.A."/>
            <person name="Brescovit A.D."/>
            <person name="Santos A.J."/>
        </authorList>
    </citation>
    <scope>NUCLEOTIDE SEQUENCE</scope>
    <source>
        <tissue evidence="2">Shoot tissue taken approximately 20 cm above the soil surface</tissue>
    </source>
</reference>
<feature type="region of interest" description="Disordered" evidence="1">
    <location>
        <begin position="40"/>
        <end position="90"/>
    </location>
</feature>
<dbReference type="PANTHER" id="PTHR35511:SF2">
    <property type="entry name" value="A-KINASE ANCHOR-LIKE PROTEIN"/>
    <property type="match status" value="1"/>
</dbReference>
<dbReference type="EMBL" id="GBRH01208991">
    <property type="protein sequence ID" value="JAD88904.1"/>
    <property type="molecule type" value="Transcribed_RNA"/>
</dbReference>
<feature type="region of interest" description="Disordered" evidence="1">
    <location>
        <begin position="1"/>
        <end position="24"/>
    </location>
</feature>
<feature type="compositionally biased region" description="Basic and acidic residues" evidence="1">
    <location>
        <begin position="170"/>
        <end position="199"/>
    </location>
</feature>
<reference evidence="2" key="2">
    <citation type="journal article" date="2015" name="Data Brief">
        <title>Shoot transcriptome of the giant reed, Arundo donax.</title>
        <authorList>
            <person name="Barrero R.A."/>
            <person name="Guerrero F.D."/>
            <person name="Moolhuijzen P."/>
            <person name="Goolsby J.A."/>
            <person name="Tidwell J."/>
            <person name="Bellgard S.E."/>
            <person name="Bellgard M.I."/>
        </authorList>
    </citation>
    <scope>NUCLEOTIDE SEQUENCE</scope>
    <source>
        <tissue evidence="2">Shoot tissue taken approximately 20 cm above the soil surface</tissue>
    </source>
</reference>
<proteinExistence type="predicted"/>
<evidence type="ECO:0000256" key="1">
    <source>
        <dbReference type="SAM" id="MobiDB-lite"/>
    </source>
</evidence>
<dbReference type="PANTHER" id="PTHR35511">
    <property type="entry name" value="A-KINASE ANCHOR-LIKE PROTEIN"/>
    <property type="match status" value="1"/>
</dbReference>
<dbReference type="AlphaFoldDB" id="A0A0A9DJY3"/>
<name>A0A0A9DJY3_ARUDO</name>
<feature type="compositionally biased region" description="Basic residues" evidence="1">
    <location>
        <begin position="223"/>
        <end position="235"/>
    </location>
</feature>
<feature type="compositionally biased region" description="Basic and acidic residues" evidence="1">
    <location>
        <begin position="60"/>
        <end position="81"/>
    </location>
</feature>
<sequence length="249" mass="27376">MTSAHEKEISEGSTCMDEKENSNFSINGVENFETAVEAQANGPKMQINQDEVAYSENAMEPERLVEPNFQEHQKSGTEQKSPKVSGEGDQQFLVKKESVTKQEDVHETVESHAQIVSIASNEEQKMLESKVQERDLNVISPKEVPDAEDNFVDVTKPEFSTDEEQSPKTNETKMAGEKTYDAKTKDEAETKSSIDEAVKTEAPGAGQKAAHKKHNLLSGVGSKVKHQLAKVKKAIVGKPGHTKPESPKA</sequence>
<feature type="compositionally biased region" description="Basic and acidic residues" evidence="1">
    <location>
        <begin position="1"/>
        <end position="21"/>
    </location>
</feature>